<evidence type="ECO:0000313" key="2">
    <source>
        <dbReference type="EMBL" id="GAV05635.1"/>
    </source>
</evidence>
<dbReference type="EMBL" id="BDGG01000012">
    <property type="protein sequence ID" value="GAV05635.1"/>
    <property type="molecule type" value="Genomic_DNA"/>
</dbReference>
<dbReference type="GO" id="GO:0000124">
    <property type="term" value="C:SAGA complex"/>
    <property type="evidence" value="ECO:0007669"/>
    <property type="project" value="InterPro"/>
</dbReference>
<evidence type="ECO:0000313" key="3">
    <source>
        <dbReference type="Proteomes" id="UP000186922"/>
    </source>
</evidence>
<dbReference type="Pfam" id="PF10163">
    <property type="entry name" value="EnY2"/>
    <property type="match status" value="1"/>
</dbReference>
<comment type="caution">
    <text evidence="2">The sequence shown here is derived from an EMBL/GenBank/DDBJ whole genome shotgun (WGS) entry which is preliminary data.</text>
</comment>
<dbReference type="Gene3D" id="1.10.246.140">
    <property type="match status" value="1"/>
</dbReference>
<reference evidence="2 3" key="1">
    <citation type="journal article" date="2016" name="Nat. Commun.">
        <title>Extremotolerant tardigrade genome and improved radiotolerance of human cultured cells by tardigrade-unique protein.</title>
        <authorList>
            <person name="Hashimoto T."/>
            <person name="Horikawa D.D."/>
            <person name="Saito Y."/>
            <person name="Kuwahara H."/>
            <person name="Kozuka-Hata H."/>
            <person name="Shin-I T."/>
            <person name="Minakuchi Y."/>
            <person name="Ohishi K."/>
            <person name="Motoyama A."/>
            <person name="Aizu T."/>
            <person name="Enomoto A."/>
            <person name="Kondo K."/>
            <person name="Tanaka S."/>
            <person name="Hara Y."/>
            <person name="Koshikawa S."/>
            <person name="Sagara H."/>
            <person name="Miura T."/>
            <person name="Yokobori S."/>
            <person name="Miyagawa K."/>
            <person name="Suzuki Y."/>
            <person name="Kubo T."/>
            <person name="Oyama M."/>
            <person name="Kohara Y."/>
            <person name="Fujiyama A."/>
            <person name="Arakawa K."/>
            <person name="Katayama T."/>
            <person name="Toyoda A."/>
            <person name="Kunieda T."/>
        </authorList>
    </citation>
    <scope>NUCLEOTIDE SEQUENCE [LARGE SCALE GENOMIC DNA]</scope>
    <source>
        <strain evidence="2 3">YOKOZUNA-1</strain>
    </source>
</reference>
<dbReference type="Proteomes" id="UP000186922">
    <property type="component" value="Unassembled WGS sequence"/>
</dbReference>
<evidence type="ECO:0000256" key="1">
    <source>
        <dbReference type="SAM" id="MobiDB-lite"/>
    </source>
</evidence>
<keyword evidence="3" id="KW-1185">Reference proteome</keyword>
<dbReference type="GO" id="GO:0006406">
    <property type="term" value="P:mRNA export from nucleus"/>
    <property type="evidence" value="ECO:0007669"/>
    <property type="project" value="InterPro"/>
</dbReference>
<dbReference type="OrthoDB" id="6221744at2759"/>
<dbReference type="GO" id="GO:0005643">
    <property type="term" value="C:nuclear pore"/>
    <property type="evidence" value="ECO:0007669"/>
    <property type="project" value="InterPro"/>
</dbReference>
<protein>
    <recommendedName>
        <fullName evidence="4">Transcription and mRNA export factor ENY2</fullName>
    </recommendedName>
</protein>
<feature type="compositionally biased region" description="Basic residues" evidence="1">
    <location>
        <begin position="1"/>
        <end position="10"/>
    </location>
</feature>
<dbReference type="GO" id="GO:0003713">
    <property type="term" value="F:transcription coactivator activity"/>
    <property type="evidence" value="ECO:0007669"/>
    <property type="project" value="InterPro"/>
</dbReference>
<proteinExistence type="predicted"/>
<feature type="region of interest" description="Disordered" evidence="1">
    <location>
        <begin position="1"/>
        <end position="56"/>
    </location>
</feature>
<accession>A0A1D1VVZ5</accession>
<dbReference type="InterPro" id="IPR018783">
    <property type="entry name" value="TF_ENY2"/>
</dbReference>
<name>A0A1D1VVZ5_RAMVA</name>
<gene>
    <name evidence="2" type="primary">RvY_15735-1</name>
    <name evidence="2" type="synonym">RvY_15735.1</name>
    <name evidence="2" type="ORF">RvY_15735</name>
</gene>
<evidence type="ECO:0008006" key="4">
    <source>
        <dbReference type="Google" id="ProtNLM"/>
    </source>
</evidence>
<organism evidence="2 3">
    <name type="scientific">Ramazzottius varieornatus</name>
    <name type="common">Water bear</name>
    <name type="synonym">Tardigrade</name>
    <dbReference type="NCBI Taxonomy" id="947166"/>
    <lineage>
        <taxon>Eukaryota</taxon>
        <taxon>Metazoa</taxon>
        <taxon>Ecdysozoa</taxon>
        <taxon>Tardigrada</taxon>
        <taxon>Eutardigrada</taxon>
        <taxon>Parachela</taxon>
        <taxon>Hypsibioidea</taxon>
        <taxon>Ramazzottiidae</taxon>
        <taxon>Ramazzottius</taxon>
    </lineage>
</organism>
<dbReference type="AlphaFoldDB" id="A0A1D1VVZ5"/>
<sequence>MSVSRSHKKRDRSEENWDNTTMESPPRKSSRNSGLLDVASEDLRSRMTSDAAKPSATPDFAKVAVIVEKRKEDLTEWISGRLQEHSWNDSPKKAFREKLSGYQAVQINGHEKNLTELLVKHVGVEARSKLPDDIKQELVAAVQDFLQEKDEFLQYYRRTRRKAKSTSSR</sequence>
<dbReference type="InterPro" id="IPR038212">
    <property type="entry name" value="TF_EnY2_sf"/>
</dbReference>